<organism evidence="7 8">
    <name type="scientific">Candidatus Gallimonas intestinigallinarum</name>
    <dbReference type="NCBI Taxonomy" id="2838604"/>
    <lineage>
        <taxon>Bacteria</taxon>
        <taxon>Bacillati</taxon>
        <taxon>Bacillota</taxon>
        <taxon>Clostridia</taxon>
        <taxon>Candidatus Gallimonas</taxon>
    </lineage>
</organism>
<evidence type="ECO:0000313" key="8">
    <source>
        <dbReference type="Proteomes" id="UP000824044"/>
    </source>
</evidence>
<dbReference type="InterPro" id="IPR027417">
    <property type="entry name" value="P-loop_NTPase"/>
</dbReference>
<gene>
    <name evidence="7" type="ORF">H9812_05100</name>
</gene>
<evidence type="ECO:0000256" key="1">
    <source>
        <dbReference type="ARBA" id="ARBA00022723"/>
    </source>
</evidence>
<dbReference type="GO" id="GO:0016887">
    <property type="term" value="F:ATP hydrolysis activity"/>
    <property type="evidence" value="ECO:0007669"/>
    <property type="project" value="UniProtKB-UniRule"/>
</dbReference>
<dbReference type="PANTHER" id="PTHR42961">
    <property type="entry name" value="IRON-SULFUR PROTEIN NUBPL"/>
    <property type="match status" value="1"/>
</dbReference>
<comment type="caution">
    <text evidence="7">The sequence shown here is derived from an EMBL/GenBank/DDBJ whole genome shotgun (WGS) entry which is preliminary data.</text>
</comment>
<dbReference type="Gene3D" id="3.40.50.300">
    <property type="entry name" value="P-loop containing nucleotide triphosphate hydrolases"/>
    <property type="match status" value="1"/>
</dbReference>
<evidence type="ECO:0000313" key="7">
    <source>
        <dbReference type="EMBL" id="HIZ24830.1"/>
    </source>
</evidence>
<dbReference type="GO" id="GO:0016226">
    <property type="term" value="P:iron-sulfur cluster assembly"/>
    <property type="evidence" value="ECO:0007669"/>
    <property type="project" value="InterPro"/>
</dbReference>
<evidence type="ECO:0000256" key="3">
    <source>
        <dbReference type="ARBA" id="ARBA00022840"/>
    </source>
</evidence>
<comment type="subunit">
    <text evidence="6">Homodimer.</text>
</comment>
<dbReference type="GO" id="GO:0051539">
    <property type="term" value="F:4 iron, 4 sulfur cluster binding"/>
    <property type="evidence" value="ECO:0007669"/>
    <property type="project" value="TreeGrafter"/>
</dbReference>
<dbReference type="HAMAP" id="MF_02040">
    <property type="entry name" value="Mrp_NBP35"/>
    <property type="match status" value="1"/>
</dbReference>
<evidence type="ECO:0000256" key="2">
    <source>
        <dbReference type="ARBA" id="ARBA00022741"/>
    </source>
</evidence>
<keyword evidence="4 6" id="KW-0408">Iron</keyword>
<dbReference type="SUPFAM" id="SSF52540">
    <property type="entry name" value="P-loop containing nucleoside triphosphate hydrolases"/>
    <property type="match status" value="1"/>
</dbReference>
<keyword evidence="1 6" id="KW-0479">Metal-binding</keyword>
<reference evidence="7" key="2">
    <citation type="submission" date="2021-04" db="EMBL/GenBank/DDBJ databases">
        <authorList>
            <person name="Gilroy R."/>
        </authorList>
    </citation>
    <scope>NUCLEOTIDE SEQUENCE</scope>
    <source>
        <strain evidence="7">CHK33-5263</strain>
    </source>
</reference>
<keyword evidence="2 6" id="KW-0547">Nucleotide-binding</keyword>
<comment type="similarity">
    <text evidence="6">Belongs to the Mrp/NBP35 ATP-binding proteins family.</text>
</comment>
<feature type="binding site" evidence="6">
    <location>
        <begin position="42"/>
        <end position="49"/>
    </location>
    <ligand>
        <name>ATP</name>
        <dbReference type="ChEBI" id="CHEBI:30616"/>
    </ligand>
</feature>
<dbReference type="Pfam" id="PF10609">
    <property type="entry name" value="ParA"/>
    <property type="match status" value="1"/>
</dbReference>
<dbReference type="InterPro" id="IPR019591">
    <property type="entry name" value="Mrp/NBP35_ATP-bd"/>
</dbReference>
<sequence length="282" mass="30276">MADCTHDCSSCSSNCGSRDKQSLIKPLHEGASVKKVIAVASGKGGVGKSLVTSLLAVRSMARGYRTAILDADITGPSIPKAFGAKLHATGDEGVIYPVRTMSGLQLMSMNSLLEHDDDPVVWRGTLIAGAAVQFWTDVLWEDVDIMFIDMPPGTGDVPLSVYQSIPLSGIIIVTTPQDLVGMIVRKAVNMANLMNVPVLGLVENMSYFTCPDCGKHYEIFGASKAEALARQYNIPAYARMPIDPNVARLADAGKIAEADTDALQEIFLQVEKAREINSFKAE</sequence>
<dbReference type="InterPro" id="IPR044304">
    <property type="entry name" value="NUBPL-like"/>
</dbReference>
<dbReference type="CDD" id="cd02037">
    <property type="entry name" value="Mrp_NBP35"/>
    <property type="match status" value="1"/>
</dbReference>
<keyword evidence="6" id="KW-0378">Hydrolase</keyword>
<dbReference type="GO" id="GO:0140663">
    <property type="term" value="F:ATP-dependent FeS chaperone activity"/>
    <property type="evidence" value="ECO:0007669"/>
    <property type="project" value="InterPro"/>
</dbReference>
<keyword evidence="3 6" id="KW-0067">ATP-binding</keyword>
<reference evidence="7" key="1">
    <citation type="journal article" date="2021" name="PeerJ">
        <title>Extensive microbial diversity within the chicken gut microbiome revealed by metagenomics and culture.</title>
        <authorList>
            <person name="Gilroy R."/>
            <person name="Ravi A."/>
            <person name="Getino M."/>
            <person name="Pursley I."/>
            <person name="Horton D.L."/>
            <person name="Alikhan N.F."/>
            <person name="Baker D."/>
            <person name="Gharbi K."/>
            <person name="Hall N."/>
            <person name="Watson M."/>
            <person name="Adriaenssens E.M."/>
            <person name="Foster-Nyarko E."/>
            <person name="Jarju S."/>
            <person name="Secka A."/>
            <person name="Antonio M."/>
            <person name="Oren A."/>
            <person name="Chaudhuri R.R."/>
            <person name="La Ragione R."/>
            <person name="Hildebrand F."/>
            <person name="Pallen M.J."/>
        </authorList>
    </citation>
    <scope>NUCLEOTIDE SEQUENCE</scope>
    <source>
        <strain evidence="7">CHK33-5263</strain>
    </source>
</reference>
<dbReference type="GO" id="GO:0005524">
    <property type="term" value="F:ATP binding"/>
    <property type="evidence" value="ECO:0007669"/>
    <property type="project" value="UniProtKB-UniRule"/>
</dbReference>
<dbReference type="GO" id="GO:0046872">
    <property type="term" value="F:metal ion binding"/>
    <property type="evidence" value="ECO:0007669"/>
    <property type="project" value="UniProtKB-KW"/>
</dbReference>
<dbReference type="InterPro" id="IPR033756">
    <property type="entry name" value="YlxH/NBP35"/>
</dbReference>
<comment type="function">
    <text evidence="6">Binds and transfers iron-sulfur (Fe-S) clusters to target apoproteins. Can hydrolyze ATP.</text>
</comment>
<evidence type="ECO:0000256" key="6">
    <source>
        <dbReference type="HAMAP-Rule" id="MF_02040"/>
    </source>
</evidence>
<evidence type="ECO:0000256" key="4">
    <source>
        <dbReference type="ARBA" id="ARBA00023004"/>
    </source>
</evidence>
<protein>
    <recommendedName>
        <fullName evidence="6">Iron-sulfur cluster carrier protein</fullName>
    </recommendedName>
</protein>
<proteinExistence type="inferred from homology"/>
<keyword evidence="5 6" id="KW-0411">Iron-sulfur</keyword>
<dbReference type="FunFam" id="3.40.50.300:FF:001119">
    <property type="entry name" value="Iron-sulfur cluster carrier protein"/>
    <property type="match status" value="1"/>
</dbReference>
<dbReference type="PANTHER" id="PTHR42961:SF2">
    <property type="entry name" value="IRON-SULFUR PROTEIN NUBPL"/>
    <property type="match status" value="1"/>
</dbReference>
<dbReference type="AlphaFoldDB" id="A0A9D2DXG9"/>
<dbReference type="EMBL" id="DXBS01000099">
    <property type="protein sequence ID" value="HIZ24830.1"/>
    <property type="molecule type" value="Genomic_DNA"/>
</dbReference>
<name>A0A9D2DXG9_9FIRM</name>
<dbReference type="Proteomes" id="UP000824044">
    <property type="component" value="Unassembled WGS sequence"/>
</dbReference>
<evidence type="ECO:0000256" key="5">
    <source>
        <dbReference type="ARBA" id="ARBA00023014"/>
    </source>
</evidence>
<accession>A0A9D2DXG9</accession>